<proteinExistence type="predicted"/>
<evidence type="ECO:0000313" key="2">
    <source>
        <dbReference type="EMBL" id="MBX08689.1"/>
    </source>
</evidence>
<sequence>MAKGYQLSFSVVHYPFKTSGIAFVALKINAKGFFFCFLILTTLHALLISLWQKGFDKMIWGVAEHKKGKKLSITFKYHSCDEEEVALSLSFTLLSL</sequence>
<organism evidence="2">
    <name type="scientific">Rhizophora mucronata</name>
    <name type="common">Asiatic mangrove</name>
    <dbReference type="NCBI Taxonomy" id="61149"/>
    <lineage>
        <taxon>Eukaryota</taxon>
        <taxon>Viridiplantae</taxon>
        <taxon>Streptophyta</taxon>
        <taxon>Embryophyta</taxon>
        <taxon>Tracheophyta</taxon>
        <taxon>Spermatophyta</taxon>
        <taxon>Magnoliopsida</taxon>
        <taxon>eudicotyledons</taxon>
        <taxon>Gunneridae</taxon>
        <taxon>Pentapetalae</taxon>
        <taxon>rosids</taxon>
        <taxon>fabids</taxon>
        <taxon>Malpighiales</taxon>
        <taxon>Rhizophoraceae</taxon>
        <taxon>Rhizophora</taxon>
    </lineage>
</organism>
<dbReference type="AlphaFoldDB" id="A0A2P2KSH3"/>
<accession>A0A2P2KSH3</accession>
<protein>
    <submittedName>
        <fullName evidence="2">Uncharacterized protein MANES_14G171800</fullName>
    </submittedName>
</protein>
<dbReference type="EMBL" id="GGEC01028205">
    <property type="protein sequence ID" value="MBX08689.1"/>
    <property type="molecule type" value="Transcribed_RNA"/>
</dbReference>
<keyword evidence="1" id="KW-0812">Transmembrane</keyword>
<feature type="transmembrane region" description="Helical" evidence="1">
    <location>
        <begin position="32"/>
        <end position="51"/>
    </location>
</feature>
<keyword evidence="1" id="KW-1133">Transmembrane helix</keyword>
<evidence type="ECO:0000256" key="1">
    <source>
        <dbReference type="SAM" id="Phobius"/>
    </source>
</evidence>
<dbReference type="EMBL" id="GGEC01028200">
    <property type="protein sequence ID" value="MBX08684.1"/>
    <property type="molecule type" value="Transcribed_RNA"/>
</dbReference>
<name>A0A2P2KSH3_RHIMU</name>
<keyword evidence="1" id="KW-0472">Membrane</keyword>
<reference evidence="2" key="1">
    <citation type="submission" date="2018-02" db="EMBL/GenBank/DDBJ databases">
        <title>Rhizophora mucronata_Transcriptome.</title>
        <authorList>
            <person name="Meera S.P."/>
            <person name="Sreeshan A."/>
            <person name="Augustine A."/>
        </authorList>
    </citation>
    <scope>NUCLEOTIDE SEQUENCE</scope>
    <source>
        <tissue evidence="2">Leaf</tissue>
    </source>
</reference>